<sequence>MRYLYFRPNTASQARACRDHLLTHLDQCSSRAHLAELHGRLIRAHLRPNPSAVGRLVALLASPVARHDMPYARRVFDRMAQPTAFVWNCMIRGYNSCDAPADALRLFRAMLRRGVSPDNYTMAAAVSSSAAFAGCKSRSTGDAVHSLVRKTGFASDVFVMSGLVNFYGSFRSVDDARKVFEEMADRDVVSWTLMISAFAQCSQWDEALRLLAEMQSQGTKPNKVTVISLLSACGQEQDADRGRWVYARVDEYGIEADLDVRNALLSMYVKCGSMSDALKTFQLMPIRNTKSWNTLIDGFVQNGKHKEALRMFEEMLSDGIVPDLITLVSLLSSCAQLGDLQKGRYFHNYIKDHGIRCDIILHNSLINMYAKCGHMAAAEMVFGNMTQRDTVSWTAMVCGYVKGLQFTTAFSLFEEMKVVDVVSSEMALVSLLSACSQLGALDKGREIHTYIEEKSVTTDVWLESALVDMYAKCGCTDTAAEIFSTMQHKRTLTWNAMIGGLASNGQGKEAVEHFEQMLKLRDPKPDAITLKVVLGACAHVGMVDEGLHYFYLMLSLGIVPDIEHYGCVVDLLSRAGLLDEAYSFIKKMPIQPNPVIWGSLLAACRVHHKMELAKRIGQHIIELAPNDVGAHVLISNLHAEEGQWDDVEQVRGLMESRGVEKSSGRSSIQV</sequence>
<keyword evidence="1" id="KW-0677">Repeat</keyword>
<dbReference type="NCBIfam" id="TIGR00756">
    <property type="entry name" value="PPR"/>
    <property type="match status" value="7"/>
</dbReference>
<evidence type="ECO:0000256" key="2">
    <source>
        <dbReference type="ARBA" id="ARBA00022946"/>
    </source>
</evidence>
<dbReference type="PANTHER" id="PTHR47926:SF422">
    <property type="entry name" value="PENTACOTRIPEPTIDE-REPEAT REGION OF PRORP DOMAIN-CONTAINING PROTEIN"/>
    <property type="match status" value="1"/>
</dbReference>
<dbReference type="FunFam" id="1.25.40.10:FF:000344">
    <property type="entry name" value="Pentatricopeptide repeat-containing protein"/>
    <property type="match status" value="1"/>
</dbReference>
<dbReference type="Gramene" id="TraesARI3A03G01439880.1">
    <property type="protein sequence ID" value="TraesARI3A03G01439880.1.CDS1"/>
    <property type="gene ID" value="TraesARI3A03G01439880"/>
</dbReference>
<dbReference type="Gramene" id="TraesROB_scaffold_095428_01G000100.1">
    <property type="protein sequence ID" value="TraesROB_scaffold_095428_01G000100.1"/>
    <property type="gene ID" value="TraesROB_scaffold_095428_01G000100"/>
</dbReference>
<dbReference type="Gramene" id="TraesCS3A03G0599400.1">
    <property type="protein sequence ID" value="TraesCS3A03G0599400.1.CDS1"/>
    <property type="gene ID" value="TraesCS3A03G0599400"/>
</dbReference>
<dbReference type="Gramene" id="TraesLDM3A03G01419720.1">
    <property type="protein sequence ID" value="TraesLDM3A03G01419720.1.CDS1"/>
    <property type="gene ID" value="TraesLDM3A03G01419720"/>
</dbReference>
<feature type="repeat" description="PPR" evidence="3">
    <location>
        <begin position="83"/>
        <end position="117"/>
    </location>
</feature>
<feature type="repeat" description="PPR" evidence="3">
    <location>
        <begin position="490"/>
        <end position="524"/>
    </location>
</feature>
<feature type="repeat" description="PPR" evidence="3">
    <location>
        <begin position="526"/>
        <end position="560"/>
    </location>
</feature>
<dbReference type="OMA" id="ERDHISW"/>
<dbReference type="EnsemblPlants" id="TraesCS3A02G232800.1">
    <property type="protein sequence ID" value="TraesCS3A02G232800.1.cds1"/>
    <property type="gene ID" value="TraesCS3A02G232800"/>
</dbReference>
<accession>A0A3B6EIM0</accession>
<evidence type="ECO:0000313" key="4">
    <source>
        <dbReference type="EnsemblPlants" id="TraesCS3A02G232800.1.cds1"/>
    </source>
</evidence>
<dbReference type="Gramene" id="TraesWEE_scaffold_060467_01G000100.1">
    <property type="protein sequence ID" value="TraesWEE_scaffold_060467_01G000100.1"/>
    <property type="gene ID" value="TraesWEE_scaffold_060467_01G000100"/>
</dbReference>
<dbReference type="Pfam" id="PF13041">
    <property type="entry name" value="PPR_2"/>
    <property type="match status" value="4"/>
</dbReference>
<dbReference type="Gramene" id="TraesMAC3A03G01416780.1">
    <property type="protein sequence ID" value="TraesMAC3A03G01416780.1.CDS1"/>
    <property type="gene ID" value="TraesMAC3A03G01416780"/>
</dbReference>
<dbReference type="Proteomes" id="UP000019116">
    <property type="component" value="Chromosome 3A"/>
</dbReference>
<evidence type="ECO:0000313" key="5">
    <source>
        <dbReference type="Proteomes" id="UP000019116"/>
    </source>
</evidence>
<keyword evidence="5" id="KW-1185">Reference proteome</keyword>
<dbReference type="Gramene" id="TraesPARA_EIv1.0_0828780.1">
    <property type="protein sequence ID" value="TraesPARA_EIv1.0_0828780.1.CDS1"/>
    <property type="gene ID" value="TraesPARA_EIv1.0_0828780"/>
</dbReference>
<dbReference type="InterPro" id="IPR046960">
    <property type="entry name" value="PPR_At4g14850-like_plant"/>
</dbReference>
<dbReference type="STRING" id="4565.A0A3B6EIM0"/>
<feature type="repeat" description="PPR" evidence="3">
    <location>
        <begin position="187"/>
        <end position="221"/>
    </location>
</feature>
<reference evidence="4" key="2">
    <citation type="submission" date="2018-10" db="UniProtKB">
        <authorList>
            <consortium name="EnsemblPlants"/>
        </authorList>
    </citation>
    <scope>IDENTIFICATION</scope>
</reference>
<dbReference type="SUPFAM" id="SSF48452">
    <property type="entry name" value="TPR-like"/>
    <property type="match status" value="1"/>
</dbReference>
<dbReference type="PROSITE" id="PS51375">
    <property type="entry name" value="PPR"/>
    <property type="match status" value="6"/>
</dbReference>
<proteinExistence type="predicted"/>
<evidence type="ECO:0008006" key="6">
    <source>
        <dbReference type="Google" id="ProtNLM"/>
    </source>
</evidence>
<dbReference type="GO" id="GO:0003723">
    <property type="term" value="F:RNA binding"/>
    <property type="evidence" value="ECO:0007669"/>
    <property type="project" value="InterPro"/>
</dbReference>
<dbReference type="PANTHER" id="PTHR47926">
    <property type="entry name" value="PENTATRICOPEPTIDE REPEAT-CONTAINING PROTEIN"/>
    <property type="match status" value="1"/>
</dbReference>
<dbReference type="Gramene" id="TraesCAD_scaffold_094990_01G000200.1">
    <property type="protein sequence ID" value="TraesCAD_scaffold_094990_01G000200.1"/>
    <property type="gene ID" value="TraesCAD_scaffold_094990_01G000200"/>
</dbReference>
<dbReference type="Gramene" id="TraesSTA3A03G01410500.1">
    <property type="protein sequence ID" value="TraesSTA3A03G01410500.1.CDS1"/>
    <property type="gene ID" value="TraesSTA3A03G01410500"/>
</dbReference>
<feature type="repeat" description="PPR" evidence="3">
    <location>
        <begin position="358"/>
        <end position="392"/>
    </location>
</feature>
<dbReference type="GO" id="GO:0009451">
    <property type="term" value="P:RNA modification"/>
    <property type="evidence" value="ECO:0007669"/>
    <property type="project" value="InterPro"/>
</dbReference>
<dbReference type="InterPro" id="IPR011990">
    <property type="entry name" value="TPR-like_helical_dom_sf"/>
</dbReference>
<dbReference type="Pfam" id="PF01535">
    <property type="entry name" value="PPR"/>
    <property type="match status" value="5"/>
</dbReference>
<evidence type="ECO:0000256" key="3">
    <source>
        <dbReference type="PROSITE-ProRule" id="PRU00708"/>
    </source>
</evidence>
<dbReference type="FunFam" id="1.25.40.10:FF:000031">
    <property type="entry name" value="Pentatricopeptide repeat-containing protein mitochondrial"/>
    <property type="match status" value="1"/>
</dbReference>
<reference evidence="4" key="1">
    <citation type="submission" date="2018-08" db="EMBL/GenBank/DDBJ databases">
        <authorList>
            <person name="Rossello M."/>
        </authorList>
    </citation>
    <scope>NUCLEOTIDE SEQUENCE [LARGE SCALE GENOMIC DNA]</scope>
    <source>
        <strain evidence="4">cv. Chinese Spring</strain>
    </source>
</reference>
<dbReference type="Gramene" id="TraesLAC3A03G01362980.1">
    <property type="protein sequence ID" value="TraesLAC3A03G01362980.1.CDS1"/>
    <property type="gene ID" value="TraesLAC3A03G01362980"/>
</dbReference>
<dbReference type="SMR" id="A0A3B6EIM0"/>
<protein>
    <recommendedName>
        <fullName evidence="6">Pentacotripeptide-repeat region of PRORP domain-containing protein</fullName>
    </recommendedName>
</protein>
<dbReference type="Gramene" id="TraesSYM3A03G01441100.1">
    <property type="protein sequence ID" value="TraesSYM3A03G01441100.1.CDS1"/>
    <property type="gene ID" value="TraesSYM3A03G01441100"/>
</dbReference>
<evidence type="ECO:0000256" key="1">
    <source>
        <dbReference type="ARBA" id="ARBA00022737"/>
    </source>
</evidence>
<dbReference type="InterPro" id="IPR002885">
    <property type="entry name" value="PPR_rpt"/>
</dbReference>
<dbReference type="Gramene" id="TraesKAR3A01G0274120.1">
    <property type="protein sequence ID" value="cds.TraesKAR3A01G0274120.1"/>
    <property type="gene ID" value="TraesKAR3A01G0274120"/>
</dbReference>
<dbReference type="Gramene" id="TraesCS3A02G232800.1">
    <property type="protein sequence ID" value="TraesCS3A02G232800.1.cds1"/>
    <property type="gene ID" value="TraesCS3A02G232800"/>
</dbReference>
<dbReference type="InterPro" id="IPR046848">
    <property type="entry name" value="E_motif"/>
</dbReference>
<dbReference type="Pfam" id="PF20431">
    <property type="entry name" value="E_motif"/>
    <property type="match status" value="1"/>
</dbReference>
<dbReference type="FunFam" id="1.25.40.10:FF:000090">
    <property type="entry name" value="Pentatricopeptide repeat-containing protein, chloroplastic"/>
    <property type="match status" value="1"/>
</dbReference>
<dbReference type="Gramene" id="TraesJAG3A03G01428060.2">
    <property type="protein sequence ID" value="TraesJAG3A03G01428060.2.CDS1"/>
    <property type="gene ID" value="TraesJAG3A03G01428060"/>
</dbReference>
<name>A0A3B6EIM0_WHEAT</name>
<dbReference type="AlphaFoldDB" id="A0A3B6EIM0"/>
<organism evidence="4">
    <name type="scientific">Triticum aestivum</name>
    <name type="common">Wheat</name>
    <dbReference type="NCBI Taxonomy" id="4565"/>
    <lineage>
        <taxon>Eukaryota</taxon>
        <taxon>Viridiplantae</taxon>
        <taxon>Streptophyta</taxon>
        <taxon>Embryophyta</taxon>
        <taxon>Tracheophyta</taxon>
        <taxon>Spermatophyta</taxon>
        <taxon>Magnoliopsida</taxon>
        <taxon>Liliopsida</taxon>
        <taxon>Poales</taxon>
        <taxon>Poaceae</taxon>
        <taxon>BOP clade</taxon>
        <taxon>Pooideae</taxon>
        <taxon>Triticodae</taxon>
        <taxon>Triticeae</taxon>
        <taxon>Triticinae</taxon>
        <taxon>Triticum</taxon>
    </lineage>
</organism>
<dbReference type="FunFam" id="1.25.40.10:FF:000436">
    <property type="entry name" value="Pentatricopeptide repeat-containing protein At5g39350 family"/>
    <property type="match status" value="1"/>
</dbReference>
<feature type="repeat" description="PPR" evidence="3">
    <location>
        <begin position="288"/>
        <end position="322"/>
    </location>
</feature>
<dbReference type="Gene3D" id="1.25.40.10">
    <property type="entry name" value="Tetratricopeptide repeat domain"/>
    <property type="match status" value="5"/>
</dbReference>
<dbReference type="OrthoDB" id="185373at2759"/>
<dbReference type="Gramene" id="TraesNOR3A03G01439700.1">
    <property type="protein sequence ID" value="TraesNOR3A03G01439700.1.CDS1"/>
    <property type="gene ID" value="TraesNOR3A03G01439700"/>
</dbReference>
<dbReference type="Gramene" id="TraesJUL3A03G01431210.1">
    <property type="protein sequence ID" value="TraesJUL3A03G01431210.1.CDS1"/>
    <property type="gene ID" value="TraesJUL3A03G01431210"/>
</dbReference>
<keyword evidence="2" id="KW-0809">Transit peptide</keyword>
<dbReference type="Gramene" id="TraesJAG3A03G01428060.1">
    <property type="protein sequence ID" value="TraesJAG3A03G01428060.1.CDS1"/>
    <property type="gene ID" value="TraesJAG3A03G01428060"/>
</dbReference>